<evidence type="ECO:0000313" key="1">
    <source>
        <dbReference type="EMBL" id="WXB14793.1"/>
    </source>
</evidence>
<reference evidence="1 2" key="1">
    <citation type="submission" date="2021-12" db="EMBL/GenBank/DDBJ databases">
        <title>Discovery of the Pendulisporaceae a myxobacterial family with distinct sporulation behavior and unique specialized metabolism.</title>
        <authorList>
            <person name="Garcia R."/>
            <person name="Popoff A."/>
            <person name="Bader C.D."/>
            <person name="Loehr J."/>
            <person name="Walesch S."/>
            <person name="Walt C."/>
            <person name="Boldt J."/>
            <person name="Bunk B."/>
            <person name="Haeckl F.J.F.P.J."/>
            <person name="Gunesch A.P."/>
            <person name="Birkelbach J."/>
            <person name="Nuebel U."/>
            <person name="Pietschmann T."/>
            <person name="Bach T."/>
            <person name="Mueller R."/>
        </authorList>
    </citation>
    <scope>NUCLEOTIDE SEQUENCE [LARGE SCALE GENOMIC DNA]</scope>
    <source>
        <strain evidence="1 2">MSr11954</strain>
    </source>
</reference>
<proteinExistence type="predicted"/>
<keyword evidence="2" id="KW-1185">Reference proteome</keyword>
<dbReference type="EMBL" id="CP089984">
    <property type="protein sequence ID" value="WXB14793.1"/>
    <property type="molecule type" value="Genomic_DNA"/>
</dbReference>
<dbReference type="Proteomes" id="UP001370348">
    <property type="component" value="Chromosome"/>
</dbReference>
<gene>
    <name evidence="1" type="ORF">LZC94_44115</name>
</gene>
<name>A0ABZ2LV72_9BACT</name>
<evidence type="ECO:0000313" key="2">
    <source>
        <dbReference type="Proteomes" id="UP001370348"/>
    </source>
</evidence>
<protein>
    <submittedName>
        <fullName evidence="1">Helix-turn-helix domain-containing protein</fullName>
    </submittedName>
</protein>
<dbReference type="Pfam" id="PF13565">
    <property type="entry name" value="HTH_32"/>
    <property type="match status" value="1"/>
</dbReference>
<organism evidence="1 2">
    <name type="scientific">Pendulispora albinea</name>
    <dbReference type="NCBI Taxonomy" id="2741071"/>
    <lineage>
        <taxon>Bacteria</taxon>
        <taxon>Pseudomonadati</taxon>
        <taxon>Myxococcota</taxon>
        <taxon>Myxococcia</taxon>
        <taxon>Myxococcales</taxon>
        <taxon>Sorangiineae</taxon>
        <taxon>Pendulisporaceae</taxon>
        <taxon>Pendulispora</taxon>
    </lineage>
</organism>
<accession>A0ABZ2LV72</accession>
<dbReference type="SUPFAM" id="SSF46689">
    <property type="entry name" value="Homeodomain-like"/>
    <property type="match status" value="1"/>
</dbReference>
<sequence>MQSLTPKDHAEAVALYRSEIVGSLTRRELDRGQLAEALTELSQQRFRPPRGHSSRTYSVATLERWYYAYKEGGLEALRPQARCDRGRGREMPVALRELLVDIRHEHPSASVPLILQTLGADGRLEPGTVSASTVRRFFAERGLDKASLRAGGTRGKMRLRWQAEHPGALWQGMSAMARRSSIRPARRLCASTRSWMMRLATSLHLKP</sequence>
<dbReference type="RefSeq" id="WP_394824417.1">
    <property type="nucleotide sequence ID" value="NZ_CP089984.1"/>
</dbReference>
<dbReference type="InterPro" id="IPR009057">
    <property type="entry name" value="Homeodomain-like_sf"/>
</dbReference>